<feature type="chain" id="PRO_5012706713" description="Lipocalin-like domain-containing protein" evidence="1">
    <location>
        <begin position="22"/>
        <end position="150"/>
    </location>
</feature>
<dbReference type="AlphaFoldDB" id="A0A1R3WCC6"/>
<dbReference type="OrthoDB" id="853036at2"/>
<dbReference type="EMBL" id="FTPP01000001">
    <property type="protein sequence ID" value="SIT73987.1"/>
    <property type="molecule type" value="Genomic_DNA"/>
</dbReference>
<feature type="signal peptide" evidence="1">
    <location>
        <begin position="1"/>
        <end position="21"/>
    </location>
</feature>
<organism evidence="2 3">
    <name type="scientific">Pontibacter indicus</name>
    <dbReference type="NCBI Taxonomy" id="1317125"/>
    <lineage>
        <taxon>Bacteria</taxon>
        <taxon>Pseudomonadati</taxon>
        <taxon>Bacteroidota</taxon>
        <taxon>Cytophagia</taxon>
        <taxon>Cytophagales</taxon>
        <taxon>Hymenobacteraceae</taxon>
        <taxon>Pontibacter</taxon>
    </lineage>
</organism>
<evidence type="ECO:0000313" key="2">
    <source>
        <dbReference type="EMBL" id="SIT73987.1"/>
    </source>
</evidence>
<dbReference type="PROSITE" id="PS51257">
    <property type="entry name" value="PROKAR_LIPOPROTEIN"/>
    <property type="match status" value="1"/>
</dbReference>
<name>A0A1R3WCC6_9BACT</name>
<accession>A0A1R3WCC6</accession>
<keyword evidence="3" id="KW-1185">Reference proteome</keyword>
<proteinExistence type="predicted"/>
<keyword evidence="1" id="KW-0732">Signal</keyword>
<evidence type="ECO:0000313" key="3">
    <source>
        <dbReference type="Proteomes" id="UP000187181"/>
    </source>
</evidence>
<gene>
    <name evidence="2" type="ORF">SAMN05444128_0053</name>
</gene>
<evidence type="ECO:0008006" key="4">
    <source>
        <dbReference type="Google" id="ProtNLM"/>
    </source>
</evidence>
<dbReference type="Proteomes" id="UP000187181">
    <property type="component" value="Unassembled WGS sequence"/>
</dbReference>
<dbReference type="RefSeq" id="WP_076665529.1">
    <property type="nucleotide sequence ID" value="NZ_FTPP01000001.1"/>
</dbReference>
<protein>
    <recommendedName>
        <fullName evidence="4">Lipocalin-like domain-containing protein</fullName>
    </recommendedName>
</protein>
<sequence length="150" mass="17045">MLVRQIFLFLVLFVAAFSASCQDSKDKDESGQNPIDNRLVGKWEVRSKTDTEEVDGAVTETDRDVYQTGEKTYEFTPDGKLIITDGFGSHQTTLPVQMMEGKLYIGQFHKDKEPYTLTFTATGLEMVKREVELKNGQTITEQELVVLERL</sequence>
<reference evidence="3" key="1">
    <citation type="submission" date="2017-01" db="EMBL/GenBank/DDBJ databases">
        <authorList>
            <person name="Varghese N."/>
            <person name="Submissions S."/>
        </authorList>
    </citation>
    <scope>NUCLEOTIDE SEQUENCE [LARGE SCALE GENOMIC DNA]</scope>
    <source>
        <strain evidence="3">LP100</strain>
    </source>
</reference>
<evidence type="ECO:0000256" key="1">
    <source>
        <dbReference type="SAM" id="SignalP"/>
    </source>
</evidence>